<feature type="signal peptide" evidence="2">
    <location>
        <begin position="1"/>
        <end position="33"/>
    </location>
</feature>
<reference evidence="4" key="1">
    <citation type="submission" date="2014-01" db="EMBL/GenBank/DDBJ databases">
        <title>The Genome Sequence of Anopheles farauti FAR1 (V2).</title>
        <authorList>
            <consortium name="The Broad Institute Genomics Platform"/>
            <person name="Neafsey D.E."/>
            <person name="Besansky N."/>
            <person name="Howell P."/>
            <person name="Walton C."/>
            <person name="Young S.K."/>
            <person name="Zeng Q."/>
            <person name="Gargeya S."/>
            <person name="Fitzgerald M."/>
            <person name="Haas B."/>
            <person name="Abouelleil A."/>
            <person name="Allen A.W."/>
            <person name="Alvarado L."/>
            <person name="Arachchi H.M."/>
            <person name="Berlin A.M."/>
            <person name="Chapman S.B."/>
            <person name="Gainer-Dewar J."/>
            <person name="Goldberg J."/>
            <person name="Griggs A."/>
            <person name="Gujja S."/>
            <person name="Hansen M."/>
            <person name="Howarth C."/>
            <person name="Imamovic A."/>
            <person name="Ireland A."/>
            <person name="Larimer J."/>
            <person name="McCowan C."/>
            <person name="Murphy C."/>
            <person name="Pearson M."/>
            <person name="Poon T.W."/>
            <person name="Priest M."/>
            <person name="Roberts A."/>
            <person name="Saif S."/>
            <person name="Shea T."/>
            <person name="Sisk P."/>
            <person name="Sykes S."/>
            <person name="Wortman J."/>
            <person name="Nusbaum C."/>
            <person name="Birren B."/>
        </authorList>
    </citation>
    <scope>NUCLEOTIDE SEQUENCE [LARGE SCALE GENOMIC DNA]</scope>
    <source>
        <strain evidence="4">FAR1</strain>
    </source>
</reference>
<dbReference type="VEuPathDB" id="VectorBase:AFAF012981"/>
<proteinExistence type="predicted"/>
<evidence type="ECO:0008006" key="5">
    <source>
        <dbReference type="Google" id="ProtNLM"/>
    </source>
</evidence>
<evidence type="ECO:0000313" key="4">
    <source>
        <dbReference type="Proteomes" id="UP000075886"/>
    </source>
</evidence>
<evidence type="ECO:0000313" key="3">
    <source>
        <dbReference type="EnsemblMetazoa" id="AFAF012981-PA"/>
    </source>
</evidence>
<protein>
    <recommendedName>
        <fullName evidence="5">Protein TsetseEP domain-containing protein</fullName>
    </recommendedName>
</protein>
<dbReference type="Proteomes" id="UP000075886">
    <property type="component" value="Unassembled WGS sequence"/>
</dbReference>
<keyword evidence="1" id="KW-0175">Coiled coil</keyword>
<dbReference type="EnsemblMetazoa" id="AFAF012981-RA">
    <property type="protein sequence ID" value="AFAF012981-PA"/>
    <property type="gene ID" value="AFAF012981"/>
</dbReference>
<feature type="coiled-coil region" evidence="1">
    <location>
        <begin position="161"/>
        <end position="188"/>
    </location>
</feature>
<organism evidence="3 4">
    <name type="scientific">Anopheles farauti</name>
    <dbReference type="NCBI Taxonomy" id="69004"/>
    <lineage>
        <taxon>Eukaryota</taxon>
        <taxon>Metazoa</taxon>
        <taxon>Ecdysozoa</taxon>
        <taxon>Arthropoda</taxon>
        <taxon>Hexapoda</taxon>
        <taxon>Insecta</taxon>
        <taxon>Pterygota</taxon>
        <taxon>Neoptera</taxon>
        <taxon>Endopterygota</taxon>
        <taxon>Diptera</taxon>
        <taxon>Nematocera</taxon>
        <taxon>Culicoidea</taxon>
        <taxon>Culicidae</taxon>
        <taxon>Anophelinae</taxon>
        <taxon>Anopheles</taxon>
    </lineage>
</organism>
<accession>A0A182QM71</accession>
<reference evidence="3" key="2">
    <citation type="submission" date="2020-05" db="UniProtKB">
        <authorList>
            <consortium name="EnsemblMetazoa"/>
        </authorList>
    </citation>
    <scope>IDENTIFICATION</scope>
    <source>
        <strain evidence="3">FAR1</strain>
    </source>
</reference>
<evidence type="ECO:0000256" key="2">
    <source>
        <dbReference type="SAM" id="SignalP"/>
    </source>
</evidence>
<name>A0A182QM71_9DIPT</name>
<dbReference type="EMBL" id="AXCN02000761">
    <property type="status" value="NOT_ANNOTATED_CDS"/>
    <property type="molecule type" value="Genomic_DNA"/>
</dbReference>
<evidence type="ECO:0000256" key="1">
    <source>
        <dbReference type="SAM" id="Coils"/>
    </source>
</evidence>
<keyword evidence="4" id="KW-1185">Reference proteome</keyword>
<feature type="chain" id="PRO_5045113522" description="Protein TsetseEP domain-containing protein" evidence="2">
    <location>
        <begin position="34"/>
        <end position="508"/>
    </location>
</feature>
<dbReference type="AlphaFoldDB" id="A0A182QM71"/>
<sequence>MLDRKQTRAMRIVFGVTLAVVLVLCTTVKQGMALPRPDFGIAVTVYGSDGVSTNAVASTNLIDNTNDNLDVTLSSGYPLLTTIKTQLIGIANEFTSKGLDVSNALNALAVSTGPLDDAFATFKTASDALIAFIGGTGTNAFFTELNTQLDTSITTMLNDAFDDVKANLNKLGTQLDSLKTQLQSAVQAANGSNSPSKAILRKYVSTTLTSTIASTVISLKSNIPLVTYIVANSIENLKIADDYIFLLSNVATGALDVVNGGLEALEQEVQLYSDDTAQITAIITPVYQANLVLTGIDLSTVPDIASEMAEYQEAYTTDLNTVITDMKAFYTTYKQSVMLTSDGLGTFYSTKACGHLLRLVKVLISNGKFADYCYNKYAPRTFALFDVQARRANRCVDQEITRLLKLQEVLLSIAKMLTFNIEDIMEQLKACIKTPAQCNVADIEKAYHDVHIAAKANMNTMKMIVSYETTAGLKRLGACFSTTKYELLLDTVAMTGEINSCETLGPNA</sequence>
<keyword evidence="2" id="KW-0732">Signal</keyword>